<reference evidence="3" key="4">
    <citation type="journal article" date="2015" name="G3 (Bethesda)">
        <title>Genome sequences of three phytopathogenic species of the Magnaporthaceae family of fungi.</title>
        <authorList>
            <person name="Okagaki L.H."/>
            <person name="Nunes C.C."/>
            <person name="Sailsbery J."/>
            <person name="Clay B."/>
            <person name="Brown D."/>
            <person name="John T."/>
            <person name="Oh Y."/>
            <person name="Young N."/>
            <person name="Fitzgerald M."/>
            <person name="Haas B.J."/>
            <person name="Zeng Q."/>
            <person name="Young S."/>
            <person name="Adiconis X."/>
            <person name="Fan L."/>
            <person name="Levin J.Z."/>
            <person name="Mitchell T.K."/>
            <person name="Okubara P.A."/>
            <person name="Farman M.L."/>
            <person name="Kohn L.M."/>
            <person name="Birren B."/>
            <person name="Ma L.-J."/>
            <person name="Dean R.A."/>
        </authorList>
    </citation>
    <scope>NUCLEOTIDE SEQUENCE</scope>
    <source>
        <strain evidence="3">R3-111a-1</strain>
    </source>
</reference>
<organism evidence="2">
    <name type="scientific">Gaeumannomyces tritici (strain R3-111a-1)</name>
    <name type="common">Wheat and barley take-all root rot fungus</name>
    <name type="synonym">Gaeumannomyces graminis var. tritici</name>
    <dbReference type="NCBI Taxonomy" id="644352"/>
    <lineage>
        <taxon>Eukaryota</taxon>
        <taxon>Fungi</taxon>
        <taxon>Dikarya</taxon>
        <taxon>Ascomycota</taxon>
        <taxon>Pezizomycotina</taxon>
        <taxon>Sordariomycetes</taxon>
        <taxon>Sordariomycetidae</taxon>
        <taxon>Magnaporthales</taxon>
        <taxon>Magnaporthaceae</taxon>
        <taxon>Gaeumannomyces</taxon>
    </lineage>
</organism>
<dbReference type="EnsemblFungi" id="EJT73817">
    <property type="protein sequence ID" value="EJT73817"/>
    <property type="gene ID" value="GGTG_07672"/>
</dbReference>
<dbReference type="Proteomes" id="UP000006039">
    <property type="component" value="Unassembled WGS sequence"/>
</dbReference>
<evidence type="ECO:0000313" key="4">
    <source>
        <dbReference type="Proteomes" id="UP000006039"/>
    </source>
</evidence>
<reference evidence="3" key="5">
    <citation type="submission" date="2018-04" db="UniProtKB">
        <authorList>
            <consortium name="EnsemblFungi"/>
        </authorList>
    </citation>
    <scope>IDENTIFICATION</scope>
    <source>
        <strain evidence="3">R3-111a-1</strain>
    </source>
</reference>
<accession>J3P2C5</accession>
<evidence type="ECO:0008006" key="5">
    <source>
        <dbReference type="Google" id="ProtNLM"/>
    </source>
</evidence>
<evidence type="ECO:0000256" key="1">
    <source>
        <dbReference type="SAM" id="SignalP"/>
    </source>
</evidence>
<dbReference type="EMBL" id="GL385398">
    <property type="protein sequence ID" value="EJT73817.1"/>
    <property type="molecule type" value="Genomic_DNA"/>
</dbReference>
<keyword evidence="4" id="KW-1185">Reference proteome</keyword>
<name>J3P2C5_GAET3</name>
<protein>
    <recommendedName>
        <fullName evidence="5">Apple domain-containing protein</fullName>
    </recommendedName>
</protein>
<sequence>MKLSTPLALLASAAAASGAALEKRGYGPPVSKGDVCPAGQGFFFKAASGKFYQIACAVDVVGGTLLAVYPKFSGIVDCAAQCDLWTTQVPSRPCSAAAWYRFSPDGVNNCFIRGGSIQGAVESKETLNAVSALL</sequence>
<dbReference type="RefSeq" id="XP_009223761.1">
    <property type="nucleotide sequence ID" value="XM_009225497.1"/>
</dbReference>
<dbReference type="eggNOG" id="ENOG502RN4T">
    <property type="taxonomic scope" value="Eukaryota"/>
</dbReference>
<reference evidence="4" key="1">
    <citation type="submission" date="2010-07" db="EMBL/GenBank/DDBJ databases">
        <title>The genome sequence of Gaeumannomyces graminis var. tritici strain R3-111a-1.</title>
        <authorList>
            <consortium name="The Broad Institute Genome Sequencing Platform"/>
            <person name="Ma L.-J."/>
            <person name="Dead R."/>
            <person name="Young S."/>
            <person name="Zeng Q."/>
            <person name="Koehrsen M."/>
            <person name="Alvarado L."/>
            <person name="Berlin A."/>
            <person name="Chapman S.B."/>
            <person name="Chen Z."/>
            <person name="Freedman E."/>
            <person name="Gellesch M."/>
            <person name="Goldberg J."/>
            <person name="Griggs A."/>
            <person name="Gujja S."/>
            <person name="Heilman E.R."/>
            <person name="Heiman D."/>
            <person name="Hepburn T."/>
            <person name="Howarth C."/>
            <person name="Jen D."/>
            <person name="Larson L."/>
            <person name="Mehta T."/>
            <person name="Neiman D."/>
            <person name="Pearson M."/>
            <person name="Roberts A."/>
            <person name="Saif S."/>
            <person name="Shea T."/>
            <person name="Shenoy N."/>
            <person name="Sisk P."/>
            <person name="Stolte C."/>
            <person name="Sykes S."/>
            <person name="Walk T."/>
            <person name="White J."/>
            <person name="Yandava C."/>
            <person name="Haas B."/>
            <person name="Nusbaum C."/>
            <person name="Birren B."/>
        </authorList>
    </citation>
    <scope>NUCLEOTIDE SEQUENCE [LARGE SCALE GENOMIC DNA]</scope>
    <source>
        <strain evidence="4">R3-111a-1</strain>
    </source>
</reference>
<dbReference type="VEuPathDB" id="FungiDB:GGTG_07672"/>
<feature type="signal peptide" evidence="1">
    <location>
        <begin position="1"/>
        <end position="18"/>
    </location>
</feature>
<dbReference type="HOGENOM" id="CLU_1896656_0_0_1"/>
<reference evidence="2" key="2">
    <citation type="submission" date="2010-07" db="EMBL/GenBank/DDBJ databases">
        <authorList>
            <consortium name="The Broad Institute Genome Sequencing Platform"/>
            <consortium name="Broad Institute Genome Sequencing Center for Infectious Disease"/>
            <person name="Ma L.-J."/>
            <person name="Dead R."/>
            <person name="Young S."/>
            <person name="Zeng Q."/>
            <person name="Koehrsen M."/>
            <person name="Alvarado L."/>
            <person name="Berlin A."/>
            <person name="Chapman S.B."/>
            <person name="Chen Z."/>
            <person name="Freedman E."/>
            <person name="Gellesch M."/>
            <person name="Goldberg J."/>
            <person name="Griggs A."/>
            <person name="Gujja S."/>
            <person name="Heilman E.R."/>
            <person name="Heiman D."/>
            <person name="Hepburn T."/>
            <person name="Howarth C."/>
            <person name="Jen D."/>
            <person name="Larson L."/>
            <person name="Mehta T."/>
            <person name="Neiman D."/>
            <person name="Pearson M."/>
            <person name="Roberts A."/>
            <person name="Saif S."/>
            <person name="Shea T."/>
            <person name="Shenoy N."/>
            <person name="Sisk P."/>
            <person name="Stolte C."/>
            <person name="Sykes S."/>
            <person name="Walk T."/>
            <person name="White J."/>
            <person name="Yandava C."/>
            <person name="Haas B."/>
            <person name="Nusbaum C."/>
            <person name="Birren B."/>
        </authorList>
    </citation>
    <scope>NUCLEOTIDE SEQUENCE</scope>
    <source>
        <strain evidence="2">R3-111a-1</strain>
    </source>
</reference>
<evidence type="ECO:0000313" key="2">
    <source>
        <dbReference type="EMBL" id="EJT73817.1"/>
    </source>
</evidence>
<gene>
    <name evidence="3" type="primary">20348130</name>
    <name evidence="2" type="ORF">GGTG_07672</name>
</gene>
<dbReference type="AlphaFoldDB" id="J3P2C5"/>
<feature type="chain" id="PRO_5015094856" description="Apple domain-containing protein" evidence="1">
    <location>
        <begin position="19"/>
        <end position="134"/>
    </location>
</feature>
<dbReference type="GeneID" id="20348130"/>
<proteinExistence type="predicted"/>
<dbReference type="OrthoDB" id="5336008at2759"/>
<keyword evidence="1" id="KW-0732">Signal</keyword>
<evidence type="ECO:0000313" key="3">
    <source>
        <dbReference type="EnsemblFungi" id="EJT73817"/>
    </source>
</evidence>
<reference evidence="2" key="3">
    <citation type="submission" date="2010-09" db="EMBL/GenBank/DDBJ databases">
        <title>Annotation of Gaeumannomyces graminis var. tritici R3-111a-1.</title>
        <authorList>
            <consortium name="The Broad Institute Genome Sequencing Platform"/>
            <person name="Ma L.-J."/>
            <person name="Dead R."/>
            <person name="Young S.K."/>
            <person name="Zeng Q."/>
            <person name="Gargeya S."/>
            <person name="Fitzgerald M."/>
            <person name="Haas B."/>
            <person name="Abouelleil A."/>
            <person name="Alvarado L."/>
            <person name="Arachchi H.M."/>
            <person name="Berlin A."/>
            <person name="Brown A."/>
            <person name="Chapman S.B."/>
            <person name="Chen Z."/>
            <person name="Dunbar C."/>
            <person name="Freedman E."/>
            <person name="Gearin G."/>
            <person name="Gellesch M."/>
            <person name="Goldberg J."/>
            <person name="Griggs A."/>
            <person name="Gujja S."/>
            <person name="Heiman D."/>
            <person name="Howarth C."/>
            <person name="Larson L."/>
            <person name="Lui A."/>
            <person name="MacDonald P.J.P."/>
            <person name="Mehta T."/>
            <person name="Montmayeur A."/>
            <person name="Murphy C."/>
            <person name="Neiman D."/>
            <person name="Pearson M."/>
            <person name="Priest M."/>
            <person name="Roberts A."/>
            <person name="Saif S."/>
            <person name="Shea T."/>
            <person name="Shenoy N."/>
            <person name="Sisk P."/>
            <person name="Stolte C."/>
            <person name="Sykes S."/>
            <person name="Yandava C."/>
            <person name="Wortman J."/>
            <person name="Nusbaum C."/>
            <person name="Birren B."/>
        </authorList>
    </citation>
    <scope>NUCLEOTIDE SEQUENCE</scope>
    <source>
        <strain evidence="2">R3-111a-1</strain>
    </source>
</reference>